<name>A0AAV7N6K6_PLEWA</name>
<evidence type="ECO:0000313" key="2">
    <source>
        <dbReference type="EMBL" id="KAJ1108838.1"/>
    </source>
</evidence>
<gene>
    <name evidence="2" type="ORF">NDU88_006208</name>
</gene>
<evidence type="ECO:0000313" key="3">
    <source>
        <dbReference type="Proteomes" id="UP001066276"/>
    </source>
</evidence>
<feature type="region of interest" description="Disordered" evidence="1">
    <location>
        <begin position="30"/>
        <end position="52"/>
    </location>
</feature>
<dbReference type="AlphaFoldDB" id="A0AAV7N6K6"/>
<organism evidence="2 3">
    <name type="scientific">Pleurodeles waltl</name>
    <name type="common">Iberian ribbed newt</name>
    <dbReference type="NCBI Taxonomy" id="8319"/>
    <lineage>
        <taxon>Eukaryota</taxon>
        <taxon>Metazoa</taxon>
        <taxon>Chordata</taxon>
        <taxon>Craniata</taxon>
        <taxon>Vertebrata</taxon>
        <taxon>Euteleostomi</taxon>
        <taxon>Amphibia</taxon>
        <taxon>Batrachia</taxon>
        <taxon>Caudata</taxon>
        <taxon>Salamandroidea</taxon>
        <taxon>Salamandridae</taxon>
        <taxon>Pleurodelinae</taxon>
        <taxon>Pleurodeles</taxon>
    </lineage>
</organism>
<keyword evidence="3" id="KW-1185">Reference proteome</keyword>
<dbReference type="EMBL" id="JANPWB010000013">
    <property type="protein sequence ID" value="KAJ1108838.1"/>
    <property type="molecule type" value="Genomic_DNA"/>
</dbReference>
<reference evidence="2" key="1">
    <citation type="journal article" date="2022" name="bioRxiv">
        <title>Sequencing and chromosome-scale assembly of the giantPleurodeles waltlgenome.</title>
        <authorList>
            <person name="Brown T."/>
            <person name="Elewa A."/>
            <person name="Iarovenko S."/>
            <person name="Subramanian E."/>
            <person name="Araus A.J."/>
            <person name="Petzold A."/>
            <person name="Susuki M."/>
            <person name="Suzuki K.-i.T."/>
            <person name="Hayashi T."/>
            <person name="Toyoda A."/>
            <person name="Oliveira C."/>
            <person name="Osipova E."/>
            <person name="Leigh N.D."/>
            <person name="Simon A."/>
            <person name="Yun M.H."/>
        </authorList>
    </citation>
    <scope>NUCLEOTIDE SEQUENCE</scope>
    <source>
        <strain evidence="2">20211129_DDA</strain>
        <tissue evidence="2">Liver</tissue>
    </source>
</reference>
<proteinExistence type="predicted"/>
<sequence>MRAPAMLEGVSGPICPRVSAMGWFRSSPHLSGSAMSDLCSEQDGSAAAASRDPPRVKLVPVAQQYAFQSLDLLGGLQF</sequence>
<comment type="caution">
    <text evidence="2">The sequence shown here is derived from an EMBL/GenBank/DDBJ whole genome shotgun (WGS) entry which is preliminary data.</text>
</comment>
<evidence type="ECO:0000256" key="1">
    <source>
        <dbReference type="SAM" id="MobiDB-lite"/>
    </source>
</evidence>
<protein>
    <submittedName>
        <fullName evidence="2">Uncharacterized protein</fullName>
    </submittedName>
</protein>
<accession>A0AAV7N6K6</accession>
<dbReference type="Proteomes" id="UP001066276">
    <property type="component" value="Chromosome 9"/>
</dbReference>